<feature type="active site" description="Nucleophile" evidence="4">
    <location>
        <position position="404"/>
    </location>
</feature>
<dbReference type="EMBL" id="JACHVS010000002">
    <property type="protein sequence ID" value="MBB2996694.1"/>
    <property type="molecule type" value="Genomic_DNA"/>
</dbReference>
<evidence type="ECO:0000256" key="4">
    <source>
        <dbReference type="PROSITE-ProRule" id="PRU01024"/>
    </source>
</evidence>
<comment type="caution">
    <text evidence="7">The sequence shown here is derived from an EMBL/GenBank/DDBJ whole genome shotgun (WGS) entry which is preliminary data.</text>
</comment>
<gene>
    <name evidence="7" type="ORF">E9229_002941</name>
</gene>
<feature type="active site" evidence="5">
    <location>
        <position position="404"/>
    </location>
</feature>
<feature type="binding site" evidence="4">
    <location>
        <position position="330"/>
    </location>
    <ligand>
        <name>S-adenosyl-L-methionine</name>
        <dbReference type="ChEBI" id="CHEBI:59789"/>
    </ligand>
</feature>
<dbReference type="GO" id="GO:0070041">
    <property type="term" value="F:rRNA (uridine-C5-)-methyltransferase activity"/>
    <property type="evidence" value="ECO:0007669"/>
    <property type="project" value="TreeGrafter"/>
</dbReference>
<feature type="binding site" evidence="4">
    <location>
        <position position="377"/>
    </location>
    <ligand>
        <name>S-adenosyl-L-methionine</name>
        <dbReference type="ChEBI" id="CHEBI:59789"/>
    </ligand>
</feature>
<dbReference type="GO" id="GO:0070475">
    <property type="term" value="P:rRNA base methylation"/>
    <property type="evidence" value="ECO:0007669"/>
    <property type="project" value="TreeGrafter"/>
</dbReference>
<dbReference type="Pfam" id="PF05958">
    <property type="entry name" value="tRNA_U5-meth_tr"/>
    <property type="match status" value="1"/>
</dbReference>
<dbReference type="SUPFAM" id="SSF53335">
    <property type="entry name" value="S-adenosyl-L-methionine-dependent methyltransferases"/>
    <property type="match status" value="1"/>
</dbReference>
<dbReference type="SUPFAM" id="SSF50249">
    <property type="entry name" value="Nucleic acid-binding proteins"/>
    <property type="match status" value="1"/>
</dbReference>
<dbReference type="Gene3D" id="3.40.50.150">
    <property type="entry name" value="Vaccinia Virus protein VP39"/>
    <property type="match status" value="1"/>
</dbReference>
<keyword evidence="2 4" id="KW-0808">Transferase</keyword>
<dbReference type="InterPro" id="IPR030390">
    <property type="entry name" value="MeTrfase_TrmA_AS"/>
</dbReference>
<dbReference type="Gene3D" id="2.40.50.1070">
    <property type="match status" value="1"/>
</dbReference>
<proteinExistence type="inferred from homology"/>
<feature type="binding site" evidence="4">
    <location>
        <position position="306"/>
    </location>
    <ligand>
        <name>S-adenosyl-L-methionine</name>
        <dbReference type="ChEBI" id="CHEBI:59789"/>
    </ligand>
</feature>
<keyword evidence="3 4" id="KW-0949">S-adenosyl-L-methionine</keyword>
<evidence type="ECO:0000313" key="8">
    <source>
        <dbReference type="Proteomes" id="UP000523000"/>
    </source>
</evidence>
<dbReference type="PROSITE" id="PS50926">
    <property type="entry name" value="TRAM"/>
    <property type="match status" value="1"/>
</dbReference>
<dbReference type="PANTHER" id="PTHR11061:SF30">
    <property type="entry name" value="TRNA (URACIL(54)-C(5))-METHYLTRANSFERASE"/>
    <property type="match status" value="1"/>
</dbReference>
<feature type="domain" description="TRAM" evidence="6">
    <location>
        <begin position="1"/>
        <end position="59"/>
    </location>
</feature>
<keyword evidence="1 4" id="KW-0489">Methyltransferase</keyword>
<protein>
    <submittedName>
        <fullName evidence="7">tRNA/tmRNA/rRNA uracil-C5-methylase (TrmA/RlmC/RlmD family)</fullName>
    </submittedName>
</protein>
<dbReference type="Proteomes" id="UP000523000">
    <property type="component" value="Unassembled WGS sequence"/>
</dbReference>
<evidence type="ECO:0000256" key="1">
    <source>
        <dbReference type="ARBA" id="ARBA00022603"/>
    </source>
</evidence>
<reference evidence="7 8" key="1">
    <citation type="submission" date="2020-08" db="EMBL/GenBank/DDBJ databases">
        <title>Sequencing the genomes of 1000 actinobacteria strains.</title>
        <authorList>
            <person name="Klenk H.-P."/>
        </authorList>
    </citation>
    <scope>NUCLEOTIDE SEQUENCE [LARGE SCALE GENOMIC DNA]</scope>
    <source>
        <strain evidence="7 8">DSM 22826</strain>
    </source>
</reference>
<comment type="similarity">
    <text evidence="4">Belongs to the class I-like SAM-binding methyltransferase superfamily. RNA M5U methyltransferase family.</text>
</comment>
<evidence type="ECO:0000256" key="3">
    <source>
        <dbReference type="ARBA" id="ARBA00022691"/>
    </source>
</evidence>
<dbReference type="InterPro" id="IPR010280">
    <property type="entry name" value="U5_MeTrfase_fam"/>
</dbReference>
<dbReference type="InterPro" id="IPR029063">
    <property type="entry name" value="SAM-dependent_MTases_sf"/>
</dbReference>
<dbReference type="RefSeq" id="WP_183512257.1">
    <property type="nucleotide sequence ID" value="NZ_BAABGK010000033.1"/>
</dbReference>
<evidence type="ECO:0000256" key="5">
    <source>
        <dbReference type="PROSITE-ProRule" id="PRU10015"/>
    </source>
</evidence>
<dbReference type="PROSITE" id="PS01230">
    <property type="entry name" value="TRMA_1"/>
    <property type="match status" value="1"/>
</dbReference>
<dbReference type="PANTHER" id="PTHR11061">
    <property type="entry name" value="RNA M5U METHYLTRANSFERASE"/>
    <property type="match status" value="1"/>
</dbReference>
<organism evidence="7 8">
    <name type="scientific">Paeniglutamicibacter cryotolerans</name>
    <dbReference type="NCBI Taxonomy" id="670079"/>
    <lineage>
        <taxon>Bacteria</taxon>
        <taxon>Bacillati</taxon>
        <taxon>Actinomycetota</taxon>
        <taxon>Actinomycetes</taxon>
        <taxon>Micrococcales</taxon>
        <taxon>Micrococcaceae</taxon>
        <taxon>Paeniglutamicibacter</taxon>
    </lineage>
</organism>
<dbReference type="InterPro" id="IPR002792">
    <property type="entry name" value="TRAM_dom"/>
</dbReference>
<accession>A0A839QPJ6</accession>
<dbReference type="InterPro" id="IPR012340">
    <property type="entry name" value="NA-bd_OB-fold"/>
</dbReference>
<dbReference type="PROSITE" id="PS51687">
    <property type="entry name" value="SAM_MT_RNA_M5U"/>
    <property type="match status" value="1"/>
</dbReference>
<keyword evidence="8" id="KW-1185">Reference proteome</keyword>
<evidence type="ECO:0000259" key="6">
    <source>
        <dbReference type="PROSITE" id="PS50926"/>
    </source>
</evidence>
<name>A0A839QPJ6_9MICC</name>
<sequence length="451" mass="48023">MTALELTVRIGAPAHGGHCVARHEGRVIFVRHGIPGELAKIRLTDSGEDARFWRGDVIEVLEADASRRPHFWAAADALKAGAAGKVPVGGAEFGHMDLAKQRELKSLIFTEQLARLGGMDAADAGFTGVRGVPGESDNGLAWRTRVAFAVDGSGRLSMNGFRSNDLIPVTEMPLALDSINALRLWELPLRGISRVEVAAPAAGGELLVLFVEDGTRPGAADKPAAKLPAGVSAAALTQSRGTAADGRGELRRIRGRAWVAEEAAGHTFRVSGEGFWQIHRLAPQVLTDEVMAILDPKPGQVLADLYAGAGLFTAPLAQAVGESGLVHSIEGAPGTSKDARRNLHHFPQAKVTQGRVENALAAQLREHGRKLNGVVLDPPRTGAGKQVVRELAQAGPQRIAYVSCDPASFARDVADLRRNGYALTSVKVLDLYPNTHHMESVGVFERRSTSR</sequence>
<dbReference type="Gene3D" id="2.40.50.140">
    <property type="entry name" value="Nucleic acid-binding proteins"/>
    <property type="match status" value="1"/>
</dbReference>
<dbReference type="Pfam" id="PF01938">
    <property type="entry name" value="TRAM"/>
    <property type="match status" value="1"/>
</dbReference>
<feature type="binding site" evidence="4">
    <location>
        <position position="277"/>
    </location>
    <ligand>
        <name>S-adenosyl-L-methionine</name>
        <dbReference type="ChEBI" id="CHEBI:59789"/>
    </ligand>
</feature>
<evidence type="ECO:0000256" key="2">
    <source>
        <dbReference type="ARBA" id="ARBA00022679"/>
    </source>
</evidence>
<dbReference type="AlphaFoldDB" id="A0A839QPJ6"/>
<evidence type="ECO:0000313" key="7">
    <source>
        <dbReference type="EMBL" id="MBB2996694.1"/>
    </source>
</evidence>